<name>A0A509ECX9_9HYPH</name>
<feature type="signal peptide" evidence="2">
    <location>
        <begin position="1"/>
        <end position="20"/>
    </location>
</feature>
<feature type="compositionally biased region" description="Low complexity" evidence="1">
    <location>
        <begin position="41"/>
        <end position="73"/>
    </location>
</feature>
<keyword evidence="4" id="KW-1185">Reference proteome</keyword>
<reference evidence="3 4" key="1">
    <citation type="submission" date="2019-06" db="EMBL/GenBank/DDBJ databases">
        <authorList>
            <person name="Rodrigo-Torres L."/>
            <person name="Arahal R. D."/>
            <person name="Lucena T."/>
        </authorList>
    </citation>
    <scope>NUCLEOTIDE SEQUENCE [LARGE SCALE GENOMIC DNA]</scope>
    <source>
        <strain evidence="3 4">SB0023/3</strain>
    </source>
</reference>
<evidence type="ECO:0000256" key="2">
    <source>
        <dbReference type="SAM" id="SignalP"/>
    </source>
</evidence>
<gene>
    <name evidence="3" type="ORF">MET9862_02086</name>
</gene>
<sequence length="87" mass="8611">MKNLTLAVLASLALTGTALAVEQRGAASHSPGHEMQDKGSKAGSPGASGYAPGHEMKSDTTGSTKGSTSGSGSMNTDMKSGTSGTRR</sequence>
<feature type="compositionally biased region" description="Polar residues" evidence="1">
    <location>
        <begin position="74"/>
        <end position="87"/>
    </location>
</feature>
<organism evidence="3 4">
    <name type="scientific">Methylobacterium symbioticum</name>
    <dbReference type="NCBI Taxonomy" id="2584084"/>
    <lineage>
        <taxon>Bacteria</taxon>
        <taxon>Pseudomonadati</taxon>
        <taxon>Pseudomonadota</taxon>
        <taxon>Alphaproteobacteria</taxon>
        <taxon>Hyphomicrobiales</taxon>
        <taxon>Methylobacteriaceae</taxon>
        <taxon>Methylobacterium</taxon>
    </lineage>
</organism>
<dbReference type="EMBL" id="CABFPH010000023">
    <property type="protein sequence ID" value="VUD71504.1"/>
    <property type="molecule type" value="Genomic_DNA"/>
</dbReference>
<feature type="chain" id="PRO_5021253841" evidence="2">
    <location>
        <begin position="21"/>
        <end position="87"/>
    </location>
</feature>
<evidence type="ECO:0000256" key="1">
    <source>
        <dbReference type="SAM" id="MobiDB-lite"/>
    </source>
</evidence>
<feature type="compositionally biased region" description="Basic and acidic residues" evidence="1">
    <location>
        <begin position="31"/>
        <end position="40"/>
    </location>
</feature>
<protein>
    <submittedName>
        <fullName evidence="3">Uncharacterized protein</fullName>
    </submittedName>
</protein>
<feature type="region of interest" description="Disordered" evidence="1">
    <location>
        <begin position="23"/>
        <end position="87"/>
    </location>
</feature>
<dbReference type="AlphaFoldDB" id="A0A509ECX9"/>
<keyword evidence="2" id="KW-0732">Signal</keyword>
<dbReference type="Proteomes" id="UP000410984">
    <property type="component" value="Unassembled WGS sequence"/>
</dbReference>
<proteinExistence type="predicted"/>
<evidence type="ECO:0000313" key="3">
    <source>
        <dbReference type="EMBL" id="VUD71504.1"/>
    </source>
</evidence>
<evidence type="ECO:0000313" key="4">
    <source>
        <dbReference type="Proteomes" id="UP000410984"/>
    </source>
</evidence>
<dbReference type="RefSeq" id="WP_142582927.1">
    <property type="nucleotide sequence ID" value="NZ_CABFPH010000023.1"/>
</dbReference>
<accession>A0A509ECX9</accession>